<sequence length="123" mass="12885">MGGVVEPSAALTALASGLAHELAAVHASRGHASGVPHHVLVPSSVILTEDGTIRWDIVEQIALVGEGKDAELVVWYAGDDRPVDGPERHGGTVVCRADDVVAPEHFPHLRAALARFAGARYVD</sequence>
<organism evidence="1 2">
    <name type="scientific">Actinomadura algeriensis</name>
    <dbReference type="NCBI Taxonomy" id="1679523"/>
    <lineage>
        <taxon>Bacteria</taxon>
        <taxon>Bacillati</taxon>
        <taxon>Actinomycetota</taxon>
        <taxon>Actinomycetes</taxon>
        <taxon>Streptosporangiales</taxon>
        <taxon>Thermomonosporaceae</taxon>
        <taxon>Actinomadura</taxon>
    </lineage>
</organism>
<accession>A0ABR9JQG5</accession>
<evidence type="ECO:0000313" key="1">
    <source>
        <dbReference type="EMBL" id="MBE1532638.1"/>
    </source>
</evidence>
<dbReference type="Proteomes" id="UP000627838">
    <property type="component" value="Unassembled WGS sequence"/>
</dbReference>
<comment type="caution">
    <text evidence="1">The sequence shown here is derived from an EMBL/GenBank/DDBJ whole genome shotgun (WGS) entry which is preliminary data.</text>
</comment>
<reference evidence="1 2" key="1">
    <citation type="submission" date="2020-10" db="EMBL/GenBank/DDBJ databases">
        <title>Sequencing the genomes of 1000 actinobacteria strains.</title>
        <authorList>
            <person name="Klenk H.-P."/>
        </authorList>
    </citation>
    <scope>NUCLEOTIDE SEQUENCE [LARGE SCALE GENOMIC DNA]</scope>
    <source>
        <strain evidence="1 2">DSM 46744</strain>
    </source>
</reference>
<gene>
    <name evidence="1" type="ORF">H4W34_002471</name>
</gene>
<proteinExistence type="predicted"/>
<evidence type="ECO:0000313" key="2">
    <source>
        <dbReference type="Proteomes" id="UP000627838"/>
    </source>
</evidence>
<dbReference type="EMBL" id="JADBDZ010000001">
    <property type="protein sequence ID" value="MBE1532638.1"/>
    <property type="molecule type" value="Genomic_DNA"/>
</dbReference>
<keyword evidence="2" id="KW-1185">Reference proteome</keyword>
<name>A0ABR9JQG5_9ACTN</name>
<protein>
    <submittedName>
        <fullName evidence="1">Uncharacterized protein</fullName>
    </submittedName>
</protein>
<dbReference type="RefSeq" id="WP_192759302.1">
    <property type="nucleotide sequence ID" value="NZ_JADBDZ010000001.1"/>
</dbReference>